<evidence type="ECO:0000313" key="3">
    <source>
        <dbReference type="Proteomes" id="UP000315215"/>
    </source>
</evidence>
<reference evidence="2 3" key="1">
    <citation type="submission" date="2019-07" db="EMBL/GenBank/DDBJ databases">
        <authorList>
            <person name="Li J."/>
        </authorList>
    </citation>
    <scope>NUCLEOTIDE SEQUENCE [LARGE SCALE GENOMIC DNA]</scope>
    <source>
        <strain evidence="2 3">TKL69</strain>
    </source>
</reference>
<dbReference type="Proteomes" id="UP000315215">
    <property type="component" value="Chromosome"/>
</dbReference>
<dbReference type="OrthoDB" id="6400183at2"/>
<protein>
    <recommendedName>
        <fullName evidence="4">Small multi-drug export protein</fullName>
    </recommendedName>
</protein>
<feature type="transmembrane region" description="Helical" evidence="1">
    <location>
        <begin position="136"/>
        <end position="159"/>
    </location>
</feature>
<dbReference type="AlphaFoldDB" id="A0A516KCU7"/>
<name>A0A516KCU7_9BACI</name>
<feature type="transmembrane region" description="Helical" evidence="1">
    <location>
        <begin position="43"/>
        <end position="76"/>
    </location>
</feature>
<keyword evidence="1" id="KW-0812">Transmembrane</keyword>
<dbReference type="InterPro" id="IPR009577">
    <property type="entry name" value="Sm_multidrug_ex"/>
</dbReference>
<dbReference type="KEGG" id="aqt:FN924_02580"/>
<organism evidence="2 3">
    <name type="scientific">Radiobacillus deserti</name>
    <dbReference type="NCBI Taxonomy" id="2594883"/>
    <lineage>
        <taxon>Bacteria</taxon>
        <taxon>Bacillati</taxon>
        <taxon>Bacillota</taxon>
        <taxon>Bacilli</taxon>
        <taxon>Bacillales</taxon>
        <taxon>Bacillaceae</taxon>
        <taxon>Radiobacillus</taxon>
    </lineage>
</organism>
<evidence type="ECO:0000256" key="1">
    <source>
        <dbReference type="SAM" id="Phobius"/>
    </source>
</evidence>
<sequence>MFRQMVQDFILQLSEANIVLQYLGITLLSFIPFVESPGATAAAGLIGLSVLLSFLLSIGGNWISIMLIILPFNAIVKKIQNRKSKKGFIQKRASKARERYEKYGVPGVALLAPIVSSGHIGAFVSIAARADKKKVIFWHTISIIIWAIIGVCIGAFLNYEIM</sequence>
<proteinExistence type="predicted"/>
<dbReference type="RefSeq" id="WP_143891927.1">
    <property type="nucleotide sequence ID" value="NZ_CP041666.1"/>
</dbReference>
<keyword evidence="1" id="KW-0472">Membrane</keyword>
<dbReference type="EMBL" id="CP041666">
    <property type="protein sequence ID" value="QDP39177.1"/>
    <property type="molecule type" value="Genomic_DNA"/>
</dbReference>
<dbReference type="Pfam" id="PF06695">
    <property type="entry name" value="Sm_multidrug_ex"/>
    <property type="match status" value="1"/>
</dbReference>
<feature type="transmembrane region" description="Helical" evidence="1">
    <location>
        <begin position="103"/>
        <end position="124"/>
    </location>
</feature>
<gene>
    <name evidence="2" type="ORF">FN924_02580</name>
</gene>
<keyword evidence="1" id="KW-1133">Transmembrane helix</keyword>
<feature type="transmembrane region" description="Helical" evidence="1">
    <location>
        <begin position="9"/>
        <end position="31"/>
    </location>
</feature>
<evidence type="ECO:0000313" key="2">
    <source>
        <dbReference type="EMBL" id="QDP39177.1"/>
    </source>
</evidence>
<keyword evidence="3" id="KW-1185">Reference proteome</keyword>
<accession>A0A516KCU7</accession>
<evidence type="ECO:0008006" key="4">
    <source>
        <dbReference type="Google" id="ProtNLM"/>
    </source>
</evidence>